<dbReference type="InterPro" id="IPR006805">
    <property type="entry name" value="Anth_synth_I_N"/>
</dbReference>
<dbReference type="eggNOG" id="COG0147">
    <property type="taxonomic scope" value="Bacteria"/>
</dbReference>
<dbReference type="Gene3D" id="3.60.120.10">
    <property type="entry name" value="Anthranilate synthase"/>
    <property type="match status" value="1"/>
</dbReference>
<dbReference type="RefSeq" id="WP_011722855.1">
    <property type="nucleotide sequence ID" value="NC_008593.1"/>
</dbReference>
<evidence type="ECO:0000256" key="3">
    <source>
        <dbReference type="ARBA" id="ARBA00013139"/>
    </source>
</evidence>
<keyword evidence="6" id="KW-0479">Metal-binding</keyword>
<keyword evidence="7" id="KW-0460">Magnesium</keyword>
<organism evidence="13 14">
    <name type="scientific">Clostridium novyi (strain NT)</name>
    <dbReference type="NCBI Taxonomy" id="386415"/>
    <lineage>
        <taxon>Bacteria</taxon>
        <taxon>Bacillati</taxon>
        <taxon>Bacillota</taxon>
        <taxon>Clostridia</taxon>
        <taxon>Eubacteriales</taxon>
        <taxon>Clostridiaceae</taxon>
        <taxon>Clostridium</taxon>
    </lineage>
</organism>
<evidence type="ECO:0000256" key="2">
    <source>
        <dbReference type="ARBA" id="ARBA00011575"/>
    </source>
</evidence>
<dbReference type="NCBIfam" id="TIGR00553">
    <property type="entry name" value="pabB"/>
    <property type="match status" value="1"/>
</dbReference>
<evidence type="ECO:0000259" key="11">
    <source>
        <dbReference type="Pfam" id="PF00425"/>
    </source>
</evidence>
<name>A0Q2L9_CLONN</name>
<dbReference type="Pfam" id="PF04715">
    <property type="entry name" value="Anth_synt_I_N"/>
    <property type="match status" value="1"/>
</dbReference>
<dbReference type="STRING" id="386415.NT01CX_0379"/>
<dbReference type="Pfam" id="PF00425">
    <property type="entry name" value="Chorismate_bind"/>
    <property type="match status" value="1"/>
</dbReference>
<comment type="function">
    <text evidence="9">Part of a heterotetrameric complex that catalyzes the two-step biosynthesis of anthranilate, an intermediate in the biosynthesis of L-tryptophan. In the first step, the glutamine-binding beta subunit (TrpG) of anthranilate synthase (AS) provides the glutamine amidotransferase activity which generates ammonia as a substrate that, along with chorismate, is used in the second step, catalyzed by the large alpha subunit of AS (TrpE) to produce anthranilate. In the absence of TrpG, TrpE can synthesize anthranilate directly from chorismate and high concentrations of ammonia.</text>
</comment>
<evidence type="ECO:0000313" key="13">
    <source>
        <dbReference type="EMBL" id="ABK62426.1"/>
    </source>
</evidence>
<dbReference type="Proteomes" id="UP000008220">
    <property type="component" value="Chromosome"/>
</dbReference>
<dbReference type="InterPro" id="IPR005801">
    <property type="entry name" value="ADC_synthase"/>
</dbReference>
<dbReference type="InterPro" id="IPR005802">
    <property type="entry name" value="ADC_synth_comp_1"/>
</dbReference>
<dbReference type="AlphaFoldDB" id="A0Q2L9"/>
<dbReference type="GO" id="GO:0046872">
    <property type="term" value="F:metal ion binding"/>
    <property type="evidence" value="ECO:0007669"/>
    <property type="project" value="UniProtKB-KW"/>
</dbReference>
<keyword evidence="8 13" id="KW-0456">Lyase</keyword>
<comment type="subunit">
    <text evidence="2">Heterotetramer consisting of two non-identical subunits: a beta subunit (TrpG) and a large alpha subunit (TrpE).</text>
</comment>
<dbReference type="PANTHER" id="PTHR11236:SF48">
    <property type="entry name" value="ISOCHORISMATE SYNTHASE MENF"/>
    <property type="match status" value="1"/>
</dbReference>
<dbReference type="SUPFAM" id="SSF56322">
    <property type="entry name" value="ADC synthase"/>
    <property type="match status" value="1"/>
</dbReference>
<dbReference type="PRINTS" id="PR00095">
    <property type="entry name" value="ANTSNTHASEI"/>
</dbReference>
<evidence type="ECO:0000256" key="10">
    <source>
        <dbReference type="ARBA" id="ARBA00047683"/>
    </source>
</evidence>
<feature type="domain" description="Anthranilate synthase component I N-terminal" evidence="12">
    <location>
        <begin position="10"/>
        <end position="146"/>
    </location>
</feature>
<dbReference type="PANTHER" id="PTHR11236">
    <property type="entry name" value="AMINOBENZOATE/ANTHRANILATE SYNTHASE"/>
    <property type="match status" value="1"/>
</dbReference>
<proteinExistence type="predicted"/>
<evidence type="ECO:0000256" key="9">
    <source>
        <dbReference type="ARBA" id="ARBA00025634"/>
    </source>
</evidence>
<dbReference type="HOGENOM" id="CLU_006493_9_3_9"/>
<evidence type="ECO:0000256" key="7">
    <source>
        <dbReference type="ARBA" id="ARBA00022842"/>
    </source>
</evidence>
<evidence type="ECO:0000256" key="4">
    <source>
        <dbReference type="ARBA" id="ARBA00020653"/>
    </source>
</evidence>
<gene>
    <name evidence="13" type="ordered locus">NT01CX_0379</name>
</gene>
<keyword evidence="14" id="KW-1185">Reference proteome</keyword>
<evidence type="ECO:0000256" key="8">
    <source>
        <dbReference type="ARBA" id="ARBA00023239"/>
    </source>
</evidence>
<dbReference type="KEGG" id="cno:NT01CX_0379"/>
<dbReference type="PATRIC" id="fig|386415.7.peg.1904"/>
<evidence type="ECO:0000256" key="6">
    <source>
        <dbReference type="ARBA" id="ARBA00022723"/>
    </source>
</evidence>
<evidence type="ECO:0000259" key="12">
    <source>
        <dbReference type="Pfam" id="PF04715"/>
    </source>
</evidence>
<dbReference type="GO" id="GO:0004049">
    <property type="term" value="F:anthranilate synthase activity"/>
    <property type="evidence" value="ECO:0007669"/>
    <property type="project" value="UniProtKB-EC"/>
</dbReference>
<dbReference type="EC" id="2.6.1.85" evidence="3"/>
<keyword evidence="5" id="KW-0808">Transferase</keyword>
<evidence type="ECO:0000313" key="14">
    <source>
        <dbReference type="Proteomes" id="UP000008220"/>
    </source>
</evidence>
<dbReference type="GO" id="GO:0009396">
    <property type="term" value="P:folic acid-containing compound biosynthetic process"/>
    <property type="evidence" value="ECO:0007669"/>
    <property type="project" value="InterPro"/>
</dbReference>
<reference evidence="13 14" key="1">
    <citation type="journal article" date="2006" name="Nat. Biotechnol.">
        <title>The genome and transcriptomes of the anti-tumor agent Clostridium novyi-NT.</title>
        <authorList>
            <person name="Bettegowda C."/>
            <person name="Huang X."/>
            <person name="Lin J."/>
            <person name="Cheong I."/>
            <person name="Kohli M."/>
            <person name="Szabo S.A."/>
            <person name="Zhang X."/>
            <person name="Diaz L.A. Jr."/>
            <person name="Velculescu V.E."/>
            <person name="Parmigiani G."/>
            <person name="Kinzler K.W."/>
            <person name="Vogelstein B."/>
            <person name="Zhou S."/>
        </authorList>
    </citation>
    <scope>NUCLEOTIDE SEQUENCE [LARGE SCALE GENOMIC DNA]</scope>
    <source>
        <strain evidence="13 14">NT</strain>
    </source>
</reference>
<sequence length="456" mass="52082">MLIKRINTNLNSLELYSLFKDEEYSFFLDSSMNNNKLGQYSFIGFDPFLIFKSKDDKVTILDKGVLSVYKSNPFNKLKETLDNYKMDYNTKIPFIGGAVGYFGYDLCHHIENITRTAVDDVNIPDCYFGIYDGVIIIDHQNNEVFIAALGIKDKSETIIKNIENKICLCEKKYTKINISKNVNVSNITSNFSKEQYINAIEKIRQYVKEGDIYQANMTQRFECSTDKNPFDIYSQLREISPAPFGGFIDFGEGYIISNSPERFIKIRNRYIETRPIKGTAPRGKNHVEDLKNKQMLLNSEKDKAELLMIVDLERNDIGKISKPGTVKVTELFKLETYSNVHHLVSTVTGEIDNEYDSIDCIKEMFPGGSITGAPKIRAMEIIDELEPTQRNIYTGSMGYIGFNGDVDLNIVIRTIVFKDNRAYFQAGGGITWDSDAKLEYEETLHKAKSIIKVLKS</sequence>
<comment type="cofactor">
    <cofactor evidence="1">
        <name>Mg(2+)</name>
        <dbReference type="ChEBI" id="CHEBI:18420"/>
    </cofactor>
</comment>
<dbReference type="EMBL" id="CP000382">
    <property type="protein sequence ID" value="ABK62426.1"/>
    <property type="molecule type" value="Genomic_DNA"/>
</dbReference>
<evidence type="ECO:0000256" key="1">
    <source>
        <dbReference type="ARBA" id="ARBA00001946"/>
    </source>
</evidence>
<comment type="catalytic activity">
    <reaction evidence="10">
        <text>chorismate + L-glutamine = anthranilate + pyruvate + L-glutamate + H(+)</text>
        <dbReference type="Rhea" id="RHEA:21732"/>
        <dbReference type="ChEBI" id="CHEBI:15361"/>
        <dbReference type="ChEBI" id="CHEBI:15378"/>
        <dbReference type="ChEBI" id="CHEBI:16567"/>
        <dbReference type="ChEBI" id="CHEBI:29748"/>
        <dbReference type="ChEBI" id="CHEBI:29985"/>
        <dbReference type="ChEBI" id="CHEBI:58359"/>
        <dbReference type="EC" id="4.1.3.27"/>
    </reaction>
</comment>
<dbReference type="InterPro" id="IPR015890">
    <property type="entry name" value="Chorismate_C"/>
</dbReference>
<dbReference type="InterPro" id="IPR019999">
    <property type="entry name" value="Anth_synth_I-like"/>
</dbReference>
<protein>
    <recommendedName>
        <fullName evidence="4">Anthranilate synthase component 1</fullName>
        <ecNumber evidence="3">2.6.1.85</ecNumber>
    </recommendedName>
</protein>
<evidence type="ECO:0000256" key="5">
    <source>
        <dbReference type="ARBA" id="ARBA00022679"/>
    </source>
</evidence>
<dbReference type="GO" id="GO:0000162">
    <property type="term" value="P:L-tryptophan biosynthetic process"/>
    <property type="evidence" value="ECO:0007669"/>
    <property type="project" value="TreeGrafter"/>
</dbReference>
<dbReference type="GO" id="GO:0046820">
    <property type="term" value="F:4-amino-4-deoxychorismate synthase activity"/>
    <property type="evidence" value="ECO:0007669"/>
    <property type="project" value="UniProtKB-EC"/>
</dbReference>
<feature type="domain" description="Chorismate-utilising enzyme C-terminal" evidence="11">
    <location>
        <begin position="193"/>
        <end position="446"/>
    </location>
</feature>
<accession>A0Q2L9</accession>